<dbReference type="SUPFAM" id="SSF56235">
    <property type="entry name" value="N-terminal nucleophile aminohydrolases (Ntn hydrolases)"/>
    <property type="match status" value="1"/>
</dbReference>
<organism evidence="1 3">
    <name type="scientific">Prunus dulcis</name>
    <name type="common">Almond</name>
    <name type="synonym">Amygdalus dulcis</name>
    <dbReference type="NCBI Taxonomy" id="3755"/>
    <lineage>
        <taxon>Eukaryota</taxon>
        <taxon>Viridiplantae</taxon>
        <taxon>Streptophyta</taxon>
        <taxon>Embryophyta</taxon>
        <taxon>Tracheophyta</taxon>
        <taxon>Spermatophyta</taxon>
        <taxon>Magnoliopsida</taxon>
        <taxon>eudicotyledons</taxon>
        <taxon>Gunneridae</taxon>
        <taxon>Pentapetalae</taxon>
        <taxon>rosids</taxon>
        <taxon>fabids</taxon>
        <taxon>Rosales</taxon>
        <taxon>Rosaceae</taxon>
        <taxon>Amygdaloideae</taxon>
        <taxon>Amygdaleae</taxon>
        <taxon>Prunus</taxon>
    </lineage>
</organism>
<accession>A0AAD4ZHQ4</accession>
<sequence length="331" mass="37568">MAETYSTTSPDLKEEGWGTTNIVLITNEGSGAIIVGVDSSVDNVIGRACGDVVNNGVHCAPKIVVKDGILRAPEMARSYIADWFEKCGRLIGRSTQYDFEGCLIMAGWDAKDAPYVCDVQRYGLTYVTRSKECVGFVNGSGRERVMEYFRACRLENKVQSSIELSQNVIRGLLCAALFDENSGGNLCVFEVKKKNVEVVYHRSVLGALSEYYNDLVSYLSHSLILIVETQRYPYTHENNVRLNDIFREKLPRYRENVVVRRGENFVVRLAHFDNADDQLYQQLRIENCQRNVTPETEAVMEEFGLEQFQQEGILFGLPTWKLVQALDLWKL</sequence>
<dbReference type="Gene3D" id="3.60.20.10">
    <property type="entry name" value="Glutamine Phosphoribosylpyrophosphate, subunit 1, domain 1"/>
    <property type="match status" value="1"/>
</dbReference>
<evidence type="ECO:0000313" key="3">
    <source>
        <dbReference type="Proteomes" id="UP001054821"/>
    </source>
</evidence>
<evidence type="ECO:0000313" key="1">
    <source>
        <dbReference type="EMBL" id="KAI5346299.1"/>
    </source>
</evidence>
<evidence type="ECO:0000313" key="2">
    <source>
        <dbReference type="EMBL" id="KAI5346304.1"/>
    </source>
</evidence>
<comment type="caution">
    <text evidence="1">The sequence shown here is derived from an EMBL/GenBank/DDBJ whole genome shotgun (WGS) entry which is preliminary data.</text>
</comment>
<reference evidence="1 3" key="1">
    <citation type="journal article" date="2022" name="G3 (Bethesda)">
        <title>Whole-genome sequence and methylome profiling of the almond [Prunus dulcis (Mill.) D.A. Webb] cultivar 'Nonpareil'.</title>
        <authorList>
            <person name="D'Amico-Willman K.M."/>
            <person name="Ouma W.Z."/>
            <person name="Meulia T."/>
            <person name="Sideli G.M."/>
            <person name="Gradziel T.M."/>
            <person name="Fresnedo-Ramirez J."/>
        </authorList>
    </citation>
    <scope>NUCLEOTIDE SEQUENCE [LARGE SCALE GENOMIC DNA]</scope>
    <source>
        <strain evidence="1">Clone GOH B32 T37-40</strain>
    </source>
</reference>
<proteinExistence type="predicted"/>
<protein>
    <submittedName>
        <fullName evidence="1">Uncharacterized protein</fullName>
    </submittedName>
</protein>
<keyword evidence="3" id="KW-1185">Reference proteome</keyword>
<dbReference type="InterPro" id="IPR029055">
    <property type="entry name" value="Ntn_hydrolases_N"/>
</dbReference>
<dbReference type="AlphaFoldDB" id="A0AAD4ZHQ4"/>
<gene>
    <name evidence="1" type="ORF">L3X38_014178</name>
    <name evidence="2" type="ORF">L3X38_014183</name>
</gene>
<name>A0AAD4ZHQ4_PRUDU</name>
<dbReference type="Proteomes" id="UP001054821">
    <property type="component" value="Chromosome 2"/>
</dbReference>
<dbReference type="EMBL" id="JAJFAZ020000002">
    <property type="protein sequence ID" value="KAI5346304.1"/>
    <property type="molecule type" value="Genomic_DNA"/>
</dbReference>
<dbReference type="EMBL" id="JAJFAZ020000002">
    <property type="protein sequence ID" value="KAI5346299.1"/>
    <property type="molecule type" value="Genomic_DNA"/>
</dbReference>